<proteinExistence type="inferred from homology"/>
<dbReference type="SUPFAM" id="SSF47203">
    <property type="entry name" value="Acyl-CoA dehydrogenase C-terminal domain-like"/>
    <property type="match status" value="1"/>
</dbReference>
<dbReference type="Gene3D" id="1.20.140.10">
    <property type="entry name" value="Butyryl-CoA Dehydrogenase, subunit A, domain 3"/>
    <property type="match status" value="1"/>
</dbReference>
<evidence type="ECO:0000256" key="1">
    <source>
        <dbReference type="ARBA" id="ARBA00001974"/>
    </source>
</evidence>
<comment type="cofactor">
    <cofactor evidence="1 6">
        <name>FAD</name>
        <dbReference type="ChEBI" id="CHEBI:57692"/>
    </cofactor>
</comment>
<evidence type="ECO:0000313" key="11">
    <source>
        <dbReference type="Proteomes" id="UP000179076"/>
    </source>
</evidence>
<name>A0A1F6VH12_9PROT</name>
<feature type="domain" description="Acyl-CoA dehydrogenase/oxidase N-terminal" evidence="9">
    <location>
        <begin position="1"/>
        <end position="109"/>
    </location>
</feature>
<dbReference type="Pfam" id="PF00441">
    <property type="entry name" value="Acyl-CoA_dh_1"/>
    <property type="match status" value="1"/>
</dbReference>
<dbReference type="GO" id="GO:0003995">
    <property type="term" value="F:acyl-CoA dehydrogenase activity"/>
    <property type="evidence" value="ECO:0007669"/>
    <property type="project" value="TreeGrafter"/>
</dbReference>
<dbReference type="InterPro" id="IPR009100">
    <property type="entry name" value="AcylCoA_DH/oxidase_NM_dom_sf"/>
</dbReference>
<comment type="caution">
    <text evidence="10">The sequence shown here is derived from an EMBL/GenBank/DDBJ whole genome shotgun (WGS) entry which is preliminary data.</text>
</comment>
<feature type="domain" description="Acyl-CoA dehydrogenase/oxidase C-terminal" evidence="7">
    <location>
        <begin position="219"/>
        <end position="358"/>
    </location>
</feature>
<evidence type="ECO:0000313" key="10">
    <source>
        <dbReference type="EMBL" id="OGI68910.1"/>
    </source>
</evidence>
<dbReference type="InterPro" id="IPR046373">
    <property type="entry name" value="Acyl-CoA_Oxase/DH_mid-dom_sf"/>
</dbReference>
<dbReference type="PANTHER" id="PTHR43884:SF20">
    <property type="entry name" value="ACYL-COA DEHYDROGENASE FADE28"/>
    <property type="match status" value="1"/>
</dbReference>
<sequence length="369" mass="39940">MLKDSAKEFLREQGSIKELRRLRDEPEPNGFSPALWHSMAELGFTGTLIPEAFGGVGFGHVGMGQIMEECGRNLTASPLFATSVLGASALVLAGSEQQKKELLPKAADGTLLFALAVDEAVRHAPANVSVRAEKQGDKFVVNGKKTFVVDGHVADKLIVSVRTADERNDKSGFTLLLVDRTAKGVEVERTVMVDSRNSAIVRFNNVQTPVTAVLGKVDEGYAVLERVLDIGNAHLAAELLGIAQEVFDRTVQYLKERKQFGVYIGSFQALQHRAAQLWGGIELVKSTVLKALQALDDGAAGVSTLVSVAKAKACETAELATNEAVQMHGGIGMTDEFDIGFFLKRARSAQQLFGDYRYHADRFAKLSGY</sequence>
<dbReference type="CDD" id="cd00567">
    <property type="entry name" value="ACAD"/>
    <property type="match status" value="1"/>
</dbReference>
<dbReference type="InterPro" id="IPR009075">
    <property type="entry name" value="AcylCo_DH/oxidase_C"/>
</dbReference>
<dbReference type="PANTHER" id="PTHR43884">
    <property type="entry name" value="ACYL-COA DEHYDROGENASE"/>
    <property type="match status" value="1"/>
</dbReference>
<organism evidence="10 11">
    <name type="scientific">Candidatus Muproteobacteria bacterium RBG_16_60_9</name>
    <dbReference type="NCBI Taxonomy" id="1817755"/>
    <lineage>
        <taxon>Bacteria</taxon>
        <taxon>Pseudomonadati</taxon>
        <taxon>Pseudomonadota</taxon>
        <taxon>Candidatus Muproteobacteria</taxon>
    </lineage>
</organism>
<evidence type="ECO:0000256" key="6">
    <source>
        <dbReference type="RuleBase" id="RU362125"/>
    </source>
</evidence>
<evidence type="ECO:0000256" key="2">
    <source>
        <dbReference type="ARBA" id="ARBA00009347"/>
    </source>
</evidence>
<evidence type="ECO:0000259" key="8">
    <source>
        <dbReference type="Pfam" id="PF02770"/>
    </source>
</evidence>
<dbReference type="EMBL" id="MFSP01000033">
    <property type="protein sequence ID" value="OGI68910.1"/>
    <property type="molecule type" value="Genomic_DNA"/>
</dbReference>
<comment type="similarity">
    <text evidence="2 6">Belongs to the acyl-CoA dehydrogenase family.</text>
</comment>
<accession>A0A1F6VH12</accession>
<evidence type="ECO:0000259" key="9">
    <source>
        <dbReference type="Pfam" id="PF02771"/>
    </source>
</evidence>
<dbReference type="AlphaFoldDB" id="A0A1F6VH12"/>
<dbReference type="InterPro" id="IPR013786">
    <property type="entry name" value="AcylCoA_DH/ox_N"/>
</dbReference>
<evidence type="ECO:0000256" key="3">
    <source>
        <dbReference type="ARBA" id="ARBA00022630"/>
    </source>
</evidence>
<dbReference type="GO" id="GO:0050660">
    <property type="term" value="F:flavin adenine dinucleotide binding"/>
    <property type="evidence" value="ECO:0007669"/>
    <property type="project" value="InterPro"/>
</dbReference>
<evidence type="ECO:0000259" key="7">
    <source>
        <dbReference type="Pfam" id="PF00441"/>
    </source>
</evidence>
<dbReference type="InterPro" id="IPR036250">
    <property type="entry name" value="AcylCo_DH-like_C"/>
</dbReference>
<dbReference type="Proteomes" id="UP000179076">
    <property type="component" value="Unassembled WGS sequence"/>
</dbReference>
<protein>
    <submittedName>
        <fullName evidence="10">Acyl-CoA dehydrogenase</fullName>
    </submittedName>
</protein>
<gene>
    <name evidence="10" type="ORF">A2W18_04745</name>
</gene>
<evidence type="ECO:0000256" key="5">
    <source>
        <dbReference type="ARBA" id="ARBA00023002"/>
    </source>
</evidence>
<keyword evidence="5 6" id="KW-0560">Oxidoreductase</keyword>
<dbReference type="InterPro" id="IPR006091">
    <property type="entry name" value="Acyl-CoA_Oxase/DH_mid-dom"/>
</dbReference>
<dbReference type="SUPFAM" id="SSF56645">
    <property type="entry name" value="Acyl-CoA dehydrogenase NM domain-like"/>
    <property type="match status" value="1"/>
</dbReference>
<dbReference type="Pfam" id="PF02770">
    <property type="entry name" value="Acyl-CoA_dh_M"/>
    <property type="match status" value="1"/>
</dbReference>
<dbReference type="Gene3D" id="2.40.110.10">
    <property type="entry name" value="Butyryl-CoA Dehydrogenase, subunit A, domain 2"/>
    <property type="match status" value="1"/>
</dbReference>
<keyword evidence="4 6" id="KW-0274">FAD</keyword>
<dbReference type="Pfam" id="PF02771">
    <property type="entry name" value="Acyl-CoA_dh_N"/>
    <property type="match status" value="1"/>
</dbReference>
<keyword evidence="3 6" id="KW-0285">Flavoprotein</keyword>
<evidence type="ECO:0000256" key="4">
    <source>
        <dbReference type="ARBA" id="ARBA00022827"/>
    </source>
</evidence>
<dbReference type="Gene3D" id="1.10.540.10">
    <property type="entry name" value="Acyl-CoA dehydrogenase/oxidase, N-terminal domain"/>
    <property type="match status" value="1"/>
</dbReference>
<dbReference type="InterPro" id="IPR037069">
    <property type="entry name" value="AcylCoA_DH/ox_N_sf"/>
</dbReference>
<feature type="domain" description="Acyl-CoA oxidase/dehydrogenase middle" evidence="8">
    <location>
        <begin position="126"/>
        <end position="205"/>
    </location>
</feature>
<reference evidence="10 11" key="1">
    <citation type="journal article" date="2016" name="Nat. Commun.">
        <title>Thousands of microbial genomes shed light on interconnected biogeochemical processes in an aquifer system.</title>
        <authorList>
            <person name="Anantharaman K."/>
            <person name="Brown C.T."/>
            <person name="Hug L.A."/>
            <person name="Sharon I."/>
            <person name="Castelle C.J."/>
            <person name="Probst A.J."/>
            <person name="Thomas B.C."/>
            <person name="Singh A."/>
            <person name="Wilkins M.J."/>
            <person name="Karaoz U."/>
            <person name="Brodie E.L."/>
            <person name="Williams K.H."/>
            <person name="Hubbard S.S."/>
            <person name="Banfield J.F."/>
        </authorList>
    </citation>
    <scope>NUCLEOTIDE SEQUENCE [LARGE SCALE GENOMIC DNA]</scope>
</reference>